<dbReference type="GeneID" id="93302586"/>
<sequence>MLVFEYKLRVRLLKSFEYVKASEAVSYFLDSALGKEEDFLKLHERREYKYYTMDSFYPCEKDGIYKQGKIYAIRIRTVKQELAEYFSRMLIHHTSGEMEGLTGELRIIPKKQLERVYSLTPVIIKTEKGYWREHMSVPEFEDRIKINLIKKYNQFNHTKIEENFQLYNLIEFKNKVPVKVPYKNITLLGDKINLIASNDPMAQELLYFSLGTGFGENNGRGAGFMNYQYI</sequence>
<keyword evidence="2" id="KW-0694">RNA-binding</keyword>
<comment type="similarity">
    <text evidence="1">Belongs to the CRISPR-associated protein Cas6/Cse3/CasE family.</text>
</comment>
<dbReference type="PATRIC" id="fig|1432052.3.peg.3664"/>
<dbReference type="PANTHER" id="PTHR36984">
    <property type="entry name" value="CRISPR-ASSOCIATED ENDORIBONUCLEASE CAS6 1"/>
    <property type="match status" value="1"/>
</dbReference>
<dbReference type="PANTHER" id="PTHR36984:SF1">
    <property type="entry name" value="CRISPR-ASSOCIATED ENDORIBONUCLEASE CAS6 1"/>
    <property type="match status" value="1"/>
</dbReference>
<dbReference type="NCBIfam" id="TIGR01877">
    <property type="entry name" value="cas_cas6"/>
    <property type="match status" value="1"/>
</dbReference>
<evidence type="ECO:0000256" key="1">
    <source>
        <dbReference type="ARBA" id="ARBA00005937"/>
    </source>
</evidence>
<dbReference type="RefSeq" id="WP_044968167.1">
    <property type="nucleotide sequence ID" value="NZ_DBGDOY010000041.1"/>
</dbReference>
<accession>A0A1E3AQ64</accession>
<dbReference type="GO" id="GO:0003723">
    <property type="term" value="F:RNA binding"/>
    <property type="evidence" value="ECO:0007669"/>
    <property type="project" value="UniProtKB-KW"/>
</dbReference>
<evidence type="ECO:0000256" key="2">
    <source>
        <dbReference type="ARBA" id="ARBA00022884"/>
    </source>
</evidence>
<comment type="caution">
    <text evidence="5">The sequence shown here is derived from an EMBL/GenBank/DDBJ whole genome shotgun (WGS) entry which is preliminary data.</text>
</comment>
<feature type="domain" description="CRISPR associated protein Cas6 C-terminal" evidence="4">
    <location>
        <begin position="116"/>
        <end position="226"/>
    </location>
</feature>
<organism evidence="5 6">
    <name type="scientific">Eisenbergiella tayi</name>
    <dbReference type="NCBI Taxonomy" id="1432052"/>
    <lineage>
        <taxon>Bacteria</taxon>
        <taxon>Bacillati</taxon>
        <taxon>Bacillota</taxon>
        <taxon>Clostridia</taxon>
        <taxon>Lachnospirales</taxon>
        <taxon>Lachnospiraceae</taxon>
        <taxon>Eisenbergiella</taxon>
    </lineage>
</organism>
<dbReference type="AlphaFoldDB" id="A0A1E3AQ64"/>
<evidence type="ECO:0000256" key="3">
    <source>
        <dbReference type="ARBA" id="ARBA00023118"/>
    </source>
</evidence>
<name>A0A1E3AQ64_9FIRM</name>
<dbReference type="EMBL" id="MCGI01000003">
    <property type="protein sequence ID" value="ODM10877.1"/>
    <property type="molecule type" value="Genomic_DNA"/>
</dbReference>
<dbReference type="Proteomes" id="UP000095003">
    <property type="component" value="Unassembled WGS sequence"/>
</dbReference>
<dbReference type="InterPro" id="IPR010156">
    <property type="entry name" value="CRISPR-assoc_prot_Cas6"/>
</dbReference>
<reference evidence="5 6" key="1">
    <citation type="submission" date="2016-07" db="EMBL/GenBank/DDBJ databases">
        <title>Characterization of isolates of Eisenbergiella tayi derived from blood cultures, using whole genome sequencing.</title>
        <authorList>
            <person name="Burdz T."/>
            <person name="Wiebe D."/>
            <person name="Huynh C."/>
            <person name="Bernard K."/>
        </authorList>
    </citation>
    <scope>NUCLEOTIDE SEQUENCE [LARGE SCALE GENOMIC DNA]</scope>
    <source>
        <strain evidence="5 6">NML 120489</strain>
    </source>
</reference>
<proteinExistence type="inferred from homology"/>
<dbReference type="InterPro" id="IPR049435">
    <property type="entry name" value="Cas_Cas6_C"/>
</dbReference>
<protein>
    <submittedName>
        <fullName evidence="5">CRISPR associated protein Cas6</fullName>
    </submittedName>
</protein>
<gene>
    <name evidence="5" type="ORF">BEH84_03306</name>
</gene>
<dbReference type="Pfam" id="PF01881">
    <property type="entry name" value="Cas_Cas6_C"/>
    <property type="match status" value="1"/>
</dbReference>
<evidence type="ECO:0000259" key="4">
    <source>
        <dbReference type="Pfam" id="PF01881"/>
    </source>
</evidence>
<evidence type="ECO:0000313" key="6">
    <source>
        <dbReference type="Proteomes" id="UP000095003"/>
    </source>
</evidence>
<dbReference type="GO" id="GO:0051607">
    <property type="term" value="P:defense response to virus"/>
    <property type="evidence" value="ECO:0007669"/>
    <property type="project" value="UniProtKB-KW"/>
</dbReference>
<dbReference type="GO" id="GO:0016788">
    <property type="term" value="F:hydrolase activity, acting on ester bonds"/>
    <property type="evidence" value="ECO:0007669"/>
    <property type="project" value="InterPro"/>
</dbReference>
<evidence type="ECO:0000313" key="5">
    <source>
        <dbReference type="EMBL" id="ODM10877.1"/>
    </source>
</evidence>
<keyword evidence="3" id="KW-0051">Antiviral defense</keyword>
<dbReference type="Gene3D" id="3.30.70.1900">
    <property type="match status" value="1"/>
</dbReference>